<feature type="transmembrane region" description="Helical" evidence="14">
    <location>
        <begin position="278"/>
        <end position="297"/>
    </location>
</feature>
<dbReference type="Pfam" id="PF02366">
    <property type="entry name" value="PMT"/>
    <property type="match status" value="1"/>
</dbReference>
<keyword evidence="8" id="KW-0677">Repeat</keyword>
<evidence type="ECO:0000313" key="18">
    <source>
        <dbReference type="Proteomes" id="UP000774326"/>
    </source>
</evidence>
<comment type="caution">
    <text evidence="17">The sequence shown here is derived from an EMBL/GenBank/DDBJ whole genome shotgun (WGS) entry which is preliminary data.</text>
</comment>
<dbReference type="SUPFAM" id="SSF82109">
    <property type="entry name" value="MIR domain"/>
    <property type="match status" value="1"/>
</dbReference>
<evidence type="ECO:0000256" key="15">
    <source>
        <dbReference type="SAM" id="MobiDB-lite"/>
    </source>
</evidence>
<evidence type="ECO:0000256" key="11">
    <source>
        <dbReference type="ARBA" id="ARBA00023136"/>
    </source>
</evidence>
<protein>
    <recommendedName>
        <fullName evidence="4 14">Dolichyl-phosphate-mannose--protein mannosyltransferase</fullName>
        <ecNumber evidence="4 14">2.4.1.109</ecNumber>
    </recommendedName>
</protein>
<reference evidence="17" key="1">
    <citation type="journal article" date="2021" name="Open Biol.">
        <title>Shared evolutionary footprints suggest mitochondrial oxidative damage underlies multiple complex I losses in fungi.</title>
        <authorList>
            <person name="Schikora-Tamarit M.A."/>
            <person name="Marcet-Houben M."/>
            <person name="Nosek J."/>
            <person name="Gabaldon T."/>
        </authorList>
    </citation>
    <scope>NUCLEOTIDE SEQUENCE</scope>
    <source>
        <strain evidence="17">CBS2887</strain>
    </source>
</reference>
<feature type="transmembrane region" description="Helical" evidence="14">
    <location>
        <begin position="697"/>
        <end position="717"/>
    </location>
</feature>
<comment type="similarity">
    <text evidence="3 14">Belongs to the glycosyltransferase 39 family.</text>
</comment>
<feature type="transmembrane region" description="Helical" evidence="14">
    <location>
        <begin position="192"/>
        <end position="212"/>
    </location>
</feature>
<dbReference type="InterPro" id="IPR016093">
    <property type="entry name" value="MIR_motif"/>
</dbReference>
<keyword evidence="18" id="KW-1185">Reference proteome</keyword>
<evidence type="ECO:0000256" key="8">
    <source>
        <dbReference type="ARBA" id="ARBA00022737"/>
    </source>
</evidence>
<dbReference type="AlphaFoldDB" id="A0A9P8Q6U0"/>
<organism evidence="17 18">
    <name type="scientific">Wickerhamomyces pijperi</name>
    <name type="common">Yeast</name>
    <name type="synonym">Pichia pijperi</name>
    <dbReference type="NCBI Taxonomy" id="599730"/>
    <lineage>
        <taxon>Eukaryota</taxon>
        <taxon>Fungi</taxon>
        <taxon>Dikarya</taxon>
        <taxon>Ascomycota</taxon>
        <taxon>Saccharomycotina</taxon>
        <taxon>Saccharomycetes</taxon>
        <taxon>Phaffomycetales</taxon>
        <taxon>Wickerhamomycetaceae</taxon>
        <taxon>Wickerhamomyces</taxon>
    </lineage>
</organism>
<sequence length="743" mass="84760">MSTSIEDRSSGLKNRKKDSILEEDDSPELLPEVVDLKKEQAEELNSLKESLLTAESILAPIIFTLISFVLRCYKIGANTNVVWDEAHFGKFGSYYLRHEFYHDVHPPLGKMLVGFSGYLAGYNGSWDFPSGQAYPDYIDFVKMRFFQATFSALCVPLAYFTAKAIGFKLLTVWLFTILVVFESSYVTLGKFILLDSMLLFFTVATMFTFVRFHNERNTPFSRKWWKWLLLTGIAIGCTCSTKMVGLFVTSVVGIYTVVDLWNKFGDKTMARSTYAAHWGSRILALVVIPFLIFLFSFKIHFELLSGSGTGDANMSSLFQANLRGSNVGGGPRDLAIATSKFTVKNQGLGGALLHSHVQTYPEGSKQQQITAYSHKDANNDWFFQRDRSRPAYNTSRDVIEYAVDGMAVRMVHGMTQKNLHSHEHLAPVSRSMFEVSGYGDANIGDPKDDWIIEVVEQRGSEDKLRIHPLTTSFRLKSREMGCYLMQTGKHLPQWGFRQSEIACVTNPFTRDKRTWWNIEEHTNELLPNPGPDFKLPKTSFLKDFVQLNLAMMATNNALVPDPDKQDDLASDAWQWPTLNVGIRLCGWGDENPKYFLIGSPATTWTSSVAVVVFAFLVIYYLIRWQRQYRDFDNKDDLNLFVMGGIYPMFGWGLHFMPFVIMARVTYVHHYLPALYFALLVLCYVFEIGIAKLRTPKVVEVAIYLAFYAFIIGTFWWLRHISFGLEGPAKDYAYLNLLNSWRIG</sequence>
<feature type="domain" description="MIR" evidence="16">
    <location>
        <begin position="399"/>
        <end position="455"/>
    </location>
</feature>
<evidence type="ECO:0000256" key="14">
    <source>
        <dbReference type="RuleBase" id="RU367007"/>
    </source>
</evidence>
<feature type="compositionally biased region" description="Basic and acidic residues" evidence="15">
    <location>
        <begin position="1"/>
        <end position="10"/>
    </location>
</feature>
<feature type="transmembrane region" description="Helical" evidence="14">
    <location>
        <begin position="157"/>
        <end position="180"/>
    </location>
</feature>
<evidence type="ECO:0000256" key="5">
    <source>
        <dbReference type="ARBA" id="ARBA00022676"/>
    </source>
</evidence>
<dbReference type="GO" id="GO:0004169">
    <property type="term" value="F:dolichyl-phosphate-mannose-protein mannosyltransferase activity"/>
    <property type="evidence" value="ECO:0007669"/>
    <property type="project" value="UniProtKB-UniRule"/>
</dbReference>
<accession>A0A9P8Q6U0</accession>
<dbReference type="Pfam" id="PF02815">
    <property type="entry name" value="MIR"/>
    <property type="match status" value="1"/>
</dbReference>
<evidence type="ECO:0000256" key="12">
    <source>
        <dbReference type="ARBA" id="ARBA00045085"/>
    </source>
</evidence>
<keyword evidence="6 14" id="KW-0808">Transferase</keyword>
<dbReference type="OrthoDB" id="292747at2759"/>
<evidence type="ECO:0000256" key="10">
    <source>
        <dbReference type="ARBA" id="ARBA00022989"/>
    </source>
</evidence>
<feature type="transmembrane region" description="Helical" evidence="14">
    <location>
        <begin position="224"/>
        <end position="257"/>
    </location>
</feature>
<reference evidence="17" key="2">
    <citation type="submission" date="2021-01" db="EMBL/GenBank/DDBJ databases">
        <authorList>
            <person name="Schikora-Tamarit M.A."/>
        </authorList>
    </citation>
    <scope>NUCLEOTIDE SEQUENCE</scope>
    <source>
        <strain evidence="17">CBS2887</strain>
    </source>
</reference>
<keyword evidence="10 14" id="KW-1133">Transmembrane helix</keyword>
<dbReference type="Pfam" id="PF16192">
    <property type="entry name" value="PMT_4TMC"/>
    <property type="match status" value="1"/>
</dbReference>
<dbReference type="InterPro" id="IPR032421">
    <property type="entry name" value="PMT_4TMC"/>
</dbReference>
<evidence type="ECO:0000256" key="1">
    <source>
        <dbReference type="ARBA" id="ARBA00004477"/>
    </source>
</evidence>
<comment type="function">
    <text evidence="14">Transfers mannose from Dol-P-mannose to Ser or Thr residues on proteins.</text>
</comment>
<dbReference type="InterPro" id="IPR027005">
    <property type="entry name" value="PMT-like"/>
</dbReference>
<dbReference type="PANTHER" id="PTHR10050:SF46">
    <property type="entry name" value="PROTEIN O-MANNOSYL-TRANSFERASE 2"/>
    <property type="match status" value="1"/>
</dbReference>
<dbReference type="InterPro" id="IPR003342">
    <property type="entry name" value="ArnT-like_N"/>
</dbReference>
<feature type="transmembrane region" description="Helical" evidence="14">
    <location>
        <begin position="601"/>
        <end position="622"/>
    </location>
</feature>
<dbReference type="PANTHER" id="PTHR10050">
    <property type="entry name" value="DOLICHYL-PHOSPHATE-MANNOSE--PROTEIN MANNOSYLTRANSFERASE"/>
    <property type="match status" value="1"/>
</dbReference>
<evidence type="ECO:0000259" key="16">
    <source>
        <dbReference type="PROSITE" id="PS50919"/>
    </source>
</evidence>
<keyword evidence="5 14" id="KW-0328">Glycosyltransferase</keyword>
<gene>
    <name evidence="17" type="ORF">WICPIJ_004823</name>
</gene>
<feature type="domain" description="MIR" evidence="16">
    <location>
        <begin position="461"/>
        <end position="521"/>
    </location>
</feature>
<evidence type="ECO:0000256" key="9">
    <source>
        <dbReference type="ARBA" id="ARBA00022824"/>
    </source>
</evidence>
<evidence type="ECO:0000256" key="6">
    <source>
        <dbReference type="ARBA" id="ARBA00022679"/>
    </source>
</evidence>
<comment type="pathway">
    <text evidence="2 14">Protein modification; protein glycosylation.</text>
</comment>
<dbReference type="SMART" id="SM00472">
    <property type="entry name" value="MIR"/>
    <property type="match status" value="3"/>
</dbReference>
<evidence type="ECO:0000256" key="7">
    <source>
        <dbReference type="ARBA" id="ARBA00022692"/>
    </source>
</evidence>
<feature type="transmembrane region" description="Helical" evidence="14">
    <location>
        <begin position="666"/>
        <end position="685"/>
    </location>
</feature>
<dbReference type="Gene3D" id="2.80.10.50">
    <property type="match status" value="1"/>
</dbReference>
<keyword evidence="11 14" id="KW-0472">Membrane</keyword>
<keyword evidence="7 14" id="KW-0812">Transmembrane</keyword>
<dbReference type="CDD" id="cd23284">
    <property type="entry name" value="beta-trefoil_MIR_PMT2-like"/>
    <property type="match status" value="1"/>
</dbReference>
<dbReference type="InterPro" id="IPR036300">
    <property type="entry name" value="MIR_dom_sf"/>
</dbReference>
<feature type="transmembrane region" description="Helical" evidence="14">
    <location>
        <begin position="637"/>
        <end position="660"/>
    </location>
</feature>
<feature type="region of interest" description="Disordered" evidence="15">
    <location>
        <begin position="1"/>
        <end position="26"/>
    </location>
</feature>
<dbReference type="Proteomes" id="UP000774326">
    <property type="component" value="Unassembled WGS sequence"/>
</dbReference>
<evidence type="ECO:0000256" key="13">
    <source>
        <dbReference type="ARBA" id="ARBA00045102"/>
    </source>
</evidence>
<name>A0A9P8Q6U0_WICPI</name>
<comment type="catalytic activity">
    <reaction evidence="12 14">
        <text>a di-trans,poly-cis-dolichyl beta-D-mannosyl phosphate + L-threonyl-[protein] = 3-O-(alpha-D-mannosyl)-L-threonyl-[protein] + a di-trans,poly-cis-dolichyl phosphate + H(+)</text>
        <dbReference type="Rhea" id="RHEA:53396"/>
        <dbReference type="Rhea" id="RHEA-COMP:11060"/>
        <dbReference type="Rhea" id="RHEA-COMP:13547"/>
        <dbReference type="Rhea" id="RHEA-COMP:19498"/>
        <dbReference type="Rhea" id="RHEA-COMP:19501"/>
        <dbReference type="ChEBI" id="CHEBI:15378"/>
        <dbReference type="ChEBI" id="CHEBI:30013"/>
        <dbReference type="ChEBI" id="CHEBI:57683"/>
        <dbReference type="ChEBI" id="CHEBI:58211"/>
        <dbReference type="ChEBI" id="CHEBI:137323"/>
        <dbReference type="EC" id="2.4.1.109"/>
    </reaction>
</comment>
<proteinExistence type="inferred from homology"/>
<dbReference type="GO" id="GO:0031502">
    <property type="term" value="C:dolichyl-phosphate-mannose-protein mannosyltransferase complex"/>
    <property type="evidence" value="ECO:0007669"/>
    <property type="project" value="UniProtKB-ARBA"/>
</dbReference>
<dbReference type="EC" id="2.4.1.109" evidence="4 14"/>
<comment type="subcellular location">
    <subcellularLocation>
        <location evidence="1 14">Endoplasmic reticulum membrane</location>
        <topology evidence="1 14">Multi-pass membrane protein</topology>
    </subcellularLocation>
</comment>
<evidence type="ECO:0000256" key="3">
    <source>
        <dbReference type="ARBA" id="ARBA00007222"/>
    </source>
</evidence>
<dbReference type="FunFam" id="2.80.10.50:FF:000012">
    <property type="entry name" value="Protein O-mannosyl-transferase 1"/>
    <property type="match status" value="1"/>
</dbReference>
<dbReference type="PROSITE" id="PS50919">
    <property type="entry name" value="MIR"/>
    <property type="match status" value="2"/>
</dbReference>
<keyword evidence="9 14" id="KW-0256">Endoplasmic reticulum</keyword>
<dbReference type="EMBL" id="JAEUBG010002673">
    <property type="protein sequence ID" value="KAH3684180.1"/>
    <property type="molecule type" value="Genomic_DNA"/>
</dbReference>
<evidence type="ECO:0000313" key="17">
    <source>
        <dbReference type="EMBL" id="KAH3684180.1"/>
    </source>
</evidence>
<evidence type="ECO:0000256" key="2">
    <source>
        <dbReference type="ARBA" id="ARBA00004922"/>
    </source>
</evidence>
<comment type="catalytic activity">
    <reaction evidence="13 14">
        <text>a di-trans,poly-cis-dolichyl beta-D-mannosyl phosphate + L-seryl-[protein] = 3-O-(alpha-D-mannosyl)-L-seryl-[protein] + a di-trans,poly-cis-dolichyl phosphate + H(+)</text>
        <dbReference type="Rhea" id="RHEA:17377"/>
        <dbReference type="Rhea" id="RHEA-COMP:9863"/>
        <dbReference type="Rhea" id="RHEA-COMP:13546"/>
        <dbReference type="Rhea" id="RHEA-COMP:19498"/>
        <dbReference type="Rhea" id="RHEA-COMP:19501"/>
        <dbReference type="ChEBI" id="CHEBI:15378"/>
        <dbReference type="ChEBI" id="CHEBI:29999"/>
        <dbReference type="ChEBI" id="CHEBI:57683"/>
        <dbReference type="ChEBI" id="CHEBI:58211"/>
        <dbReference type="ChEBI" id="CHEBI:137321"/>
        <dbReference type="EC" id="2.4.1.109"/>
    </reaction>
</comment>
<evidence type="ECO:0000256" key="4">
    <source>
        <dbReference type="ARBA" id="ARBA00012839"/>
    </source>
</evidence>